<sequence length="183" mass="20277">MAFWCRMKNSKIKTLSIHLKRCYFQCNVSNSLIANASQPSIRVVGNSSLIIPKSPFGLSQSVRCFAAPVQAKTKKEEKESSGPRLNGEITADVVRLVSEEGHRIVSVREALELARSLNLDLVEGSIGNNLATSPEVVVSGKAKPPVCKIMDYHKEKYQQELKENAKKSKARSTFIMPVLLRCC</sequence>
<dbReference type="InterPro" id="IPR019814">
    <property type="entry name" value="Translation_initiation_fac_3_N"/>
</dbReference>
<name>A0A2G2Y2R4_CAPAN</name>
<dbReference type="PANTHER" id="PTHR10938:SF4">
    <property type="entry name" value="TRANSLATION INITIATION FACTOR IF3-1, MITOCHONDRIAL"/>
    <property type="match status" value="1"/>
</dbReference>
<dbReference type="InterPro" id="IPR036787">
    <property type="entry name" value="T_IF-3_N_sf"/>
</dbReference>
<dbReference type="AlphaFoldDB" id="A0A2G2Y2R4"/>
<reference evidence="2 3" key="1">
    <citation type="journal article" date="2014" name="Nat. Genet.">
        <title>Genome sequence of the hot pepper provides insights into the evolution of pungency in Capsicum species.</title>
        <authorList>
            <person name="Kim S."/>
            <person name="Park M."/>
            <person name="Yeom S.I."/>
            <person name="Kim Y.M."/>
            <person name="Lee J.M."/>
            <person name="Lee H.A."/>
            <person name="Seo E."/>
            <person name="Choi J."/>
            <person name="Cheong K."/>
            <person name="Kim K.T."/>
            <person name="Jung K."/>
            <person name="Lee G.W."/>
            <person name="Oh S.K."/>
            <person name="Bae C."/>
            <person name="Kim S.B."/>
            <person name="Lee H.Y."/>
            <person name="Kim S.Y."/>
            <person name="Kim M.S."/>
            <person name="Kang B.C."/>
            <person name="Jo Y.D."/>
            <person name="Yang H.B."/>
            <person name="Jeong H.J."/>
            <person name="Kang W.H."/>
            <person name="Kwon J.K."/>
            <person name="Shin C."/>
            <person name="Lim J.Y."/>
            <person name="Park J.H."/>
            <person name="Huh J.H."/>
            <person name="Kim J.S."/>
            <person name="Kim B.D."/>
            <person name="Cohen O."/>
            <person name="Paran I."/>
            <person name="Suh M.C."/>
            <person name="Lee S.B."/>
            <person name="Kim Y.K."/>
            <person name="Shin Y."/>
            <person name="Noh S.J."/>
            <person name="Park J."/>
            <person name="Seo Y.S."/>
            <person name="Kwon S.Y."/>
            <person name="Kim H.A."/>
            <person name="Park J.M."/>
            <person name="Kim H.J."/>
            <person name="Choi S.B."/>
            <person name="Bosland P.W."/>
            <person name="Reeves G."/>
            <person name="Jo S.H."/>
            <person name="Lee B.W."/>
            <person name="Cho H.T."/>
            <person name="Choi H.S."/>
            <person name="Lee M.S."/>
            <person name="Yu Y."/>
            <person name="Do Choi Y."/>
            <person name="Park B.S."/>
            <person name="van Deynze A."/>
            <person name="Ashrafi H."/>
            <person name="Hill T."/>
            <person name="Kim W.T."/>
            <person name="Pai H.S."/>
            <person name="Ahn H.K."/>
            <person name="Yeam I."/>
            <person name="Giovannoni J.J."/>
            <person name="Rose J.K."/>
            <person name="Sorensen I."/>
            <person name="Lee S.J."/>
            <person name="Kim R.W."/>
            <person name="Choi I.Y."/>
            <person name="Choi B.S."/>
            <person name="Lim J.S."/>
            <person name="Lee Y.H."/>
            <person name="Choi D."/>
        </authorList>
    </citation>
    <scope>NUCLEOTIDE SEQUENCE [LARGE SCALE GENOMIC DNA]</scope>
    <source>
        <strain evidence="3">cv. CM334</strain>
    </source>
</reference>
<organism evidence="2 3">
    <name type="scientific">Capsicum annuum</name>
    <name type="common">Capsicum pepper</name>
    <dbReference type="NCBI Taxonomy" id="4072"/>
    <lineage>
        <taxon>Eukaryota</taxon>
        <taxon>Viridiplantae</taxon>
        <taxon>Streptophyta</taxon>
        <taxon>Embryophyta</taxon>
        <taxon>Tracheophyta</taxon>
        <taxon>Spermatophyta</taxon>
        <taxon>Magnoliopsida</taxon>
        <taxon>eudicotyledons</taxon>
        <taxon>Gunneridae</taxon>
        <taxon>Pentapetalae</taxon>
        <taxon>asterids</taxon>
        <taxon>lamiids</taxon>
        <taxon>Solanales</taxon>
        <taxon>Solanaceae</taxon>
        <taxon>Solanoideae</taxon>
        <taxon>Capsiceae</taxon>
        <taxon>Capsicum</taxon>
    </lineage>
</organism>
<gene>
    <name evidence="2" type="ORF">T459_32164</name>
</gene>
<dbReference type="SUPFAM" id="SSF54364">
    <property type="entry name" value="Translation initiation factor IF3, N-terminal domain"/>
    <property type="match status" value="1"/>
</dbReference>
<dbReference type="EMBL" id="AYRZ02000020">
    <property type="protein sequence ID" value="PHT64063.1"/>
    <property type="molecule type" value="Genomic_DNA"/>
</dbReference>
<proteinExistence type="predicted"/>
<dbReference type="Gramene" id="PHT64063">
    <property type="protein sequence ID" value="PHT64063"/>
    <property type="gene ID" value="T459_32164"/>
</dbReference>
<comment type="caution">
    <text evidence="2">The sequence shown here is derived from an EMBL/GenBank/DDBJ whole genome shotgun (WGS) entry which is preliminary data.</text>
</comment>
<dbReference type="PANTHER" id="PTHR10938">
    <property type="entry name" value="TRANSLATION INITIATION FACTOR IF-3"/>
    <property type="match status" value="1"/>
</dbReference>
<dbReference type="STRING" id="4072.A0A2G2Y2R4"/>
<dbReference type="Proteomes" id="UP000222542">
    <property type="component" value="Unassembled WGS sequence"/>
</dbReference>
<dbReference type="Pfam" id="PF05198">
    <property type="entry name" value="IF3_N"/>
    <property type="match status" value="2"/>
</dbReference>
<dbReference type="OMA" id="SICEAWE"/>
<dbReference type="Gene3D" id="3.10.20.80">
    <property type="entry name" value="Translation initiation factor 3 (IF-3), N-terminal domain"/>
    <property type="match status" value="1"/>
</dbReference>
<keyword evidence="3" id="KW-1185">Reference proteome</keyword>
<reference evidence="2 3" key="2">
    <citation type="journal article" date="2017" name="Genome Biol.">
        <title>New reference genome sequences of hot pepper reveal the massive evolution of plant disease-resistance genes by retroduplication.</title>
        <authorList>
            <person name="Kim S."/>
            <person name="Park J."/>
            <person name="Yeom S.I."/>
            <person name="Kim Y.M."/>
            <person name="Seo E."/>
            <person name="Kim K.T."/>
            <person name="Kim M.S."/>
            <person name="Lee J.M."/>
            <person name="Cheong K."/>
            <person name="Shin H.S."/>
            <person name="Kim S.B."/>
            <person name="Han K."/>
            <person name="Lee J."/>
            <person name="Park M."/>
            <person name="Lee H.A."/>
            <person name="Lee H.Y."/>
            <person name="Lee Y."/>
            <person name="Oh S."/>
            <person name="Lee J.H."/>
            <person name="Choi E."/>
            <person name="Choi E."/>
            <person name="Lee S.E."/>
            <person name="Jeon J."/>
            <person name="Kim H."/>
            <person name="Choi G."/>
            <person name="Song H."/>
            <person name="Lee J."/>
            <person name="Lee S.C."/>
            <person name="Kwon J.K."/>
            <person name="Lee H.Y."/>
            <person name="Koo N."/>
            <person name="Hong Y."/>
            <person name="Kim R.W."/>
            <person name="Kang W.H."/>
            <person name="Huh J.H."/>
            <person name="Kang B.C."/>
            <person name="Yang T.J."/>
            <person name="Lee Y.H."/>
            <person name="Bennetzen J.L."/>
            <person name="Choi D."/>
        </authorList>
    </citation>
    <scope>NUCLEOTIDE SEQUENCE [LARGE SCALE GENOMIC DNA]</scope>
    <source>
        <strain evidence="3">cv. CM334</strain>
    </source>
</reference>
<evidence type="ECO:0000313" key="2">
    <source>
        <dbReference type="EMBL" id="PHT64063.1"/>
    </source>
</evidence>
<evidence type="ECO:0000313" key="3">
    <source>
        <dbReference type="Proteomes" id="UP000222542"/>
    </source>
</evidence>
<accession>A0A2G2Y2R4</accession>
<feature type="domain" description="Translation initiation factor 3 N-terminal" evidence="1">
    <location>
        <begin position="136"/>
        <end position="165"/>
    </location>
</feature>
<dbReference type="InterPro" id="IPR001288">
    <property type="entry name" value="Translation_initiation_fac_3"/>
</dbReference>
<feature type="domain" description="Translation initiation factor 3 N-terminal" evidence="1">
    <location>
        <begin position="86"/>
        <end position="125"/>
    </location>
</feature>
<dbReference type="GO" id="GO:0003743">
    <property type="term" value="F:translation initiation factor activity"/>
    <property type="evidence" value="ECO:0007669"/>
    <property type="project" value="InterPro"/>
</dbReference>
<protein>
    <recommendedName>
        <fullName evidence="1">Translation initiation factor 3 N-terminal domain-containing protein</fullName>
    </recommendedName>
</protein>
<evidence type="ECO:0000259" key="1">
    <source>
        <dbReference type="Pfam" id="PF05198"/>
    </source>
</evidence>